<name>A0ABP4UUJ1_9ACTN</name>
<proteinExistence type="predicted"/>
<sequence length="74" mass="7722">MASKLQLVAPQLYSYWTRGKGLARWAASPTPYRALLAALASEGVPPGQAKGLAANIYHSALGTWPGEHGGGHGH</sequence>
<comment type="caution">
    <text evidence="1">The sequence shown here is derived from an EMBL/GenBank/DDBJ whole genome shotgun (WGS) entry which is preliminary data.</text>
</comment>
<reference evidence="2" key="1">
    <citation type="journal article" date="2019" name="Int. J. Syst. Evol. Microbiol.">
        <title>The Global Catalogue of Microorganisms (GCM) 10K type strain sequencing project: providing services to taxonomists for standard genome sequencing and annotation.</title>
        <authorList>
            <consortium name="The Broad Institute Genomics Platform"/>
            <consortium name="The Broad Institute Genome Sequencing Center for Infectious Disease"/>
            <person name="Wu L."/>
            <person name="Ma J."/>
        </authorList>
    </citation>
    <scope>NUCLEOTIDE SEQUENCE [LARGE SCALE GENOMIC DNA]</scope>
    <source>
        <strain evidence="2">JCM 14718</strain>
    </source>
</reference>
<evidence type="ECO:0000313" key="1">
    <source>
        <dbReference type="EMBL" id="GAA1712254.1"/>
    </source>
</evidence>
<organism evidence="1 2">
    <name type="scientific">Fodinicola feengrottensis</name>
    <dbReference type="NCBI Taxonomy" id="435914"/>
    <lineage>
        <taxon>Bacteria</taxon>
        <taxon>Bacillati</taxon>
        <taxon>Actinomycetota</taxon>
        <taxon>Actinomycetes</taxon>
        <taxon>Mycobacteriales</taxon>
        <taxon>Fodinicola</taxon>
    </lineage>
</organism>
<evidence type="ECO:0000313" key="2">
    <source>
        <dbReference type="Proteomes" id="UP001500618"/>
    </source>
</evidence>
<dbReference type="Proteomes" id="UP001500618">
    <property type="component" value="Unassembled WGS sequence"/>
</dbReference>
<protein>
    <submittedName>
        <fullName evidence="1">Uncharacterized protein</fullName>
    </submittedName>
</protein>
<keyword evidence="2" id="KW-1185">Reference proteome</keyword>
<dbReference type="EMBL" id="BAAANY010000038">
    <property type="protein sequence ID" value="GAA1712254.1"/>
    <property type="molecule type" value="Genomic_DNA"/>
</dbReference>
<gene>
    <name evidence="1" type="ORF">GCM10009765_71740</name>
</gene>
<accession>A0ABP4UUJ1</accession>